<feature type="region of interest" description="Disordered" evidence="1">
    <location>
        <begin position="514"/>
        <end position="569"/>
    </location>
</feature>
<accession>A0A9P8XQF6</accession>
<feature type="compositionally biased region" description="Low complexity" evidence="1">
    <location>
        <begin position="514"/>
        <end position="541"/>
    </location>
</feature>
<dbReference type="GeneID" id="70181544"/>
<dbReference type="RefSeq" id="XP_046004460.1">
    <property type="nucleotide sequence ID" value="XM_046151998.1"/>
</dbReference>
<evidence type="ECO:0000259" key="2">
    <source>
        <dbReference type="Pfam" id="PF17667"/>
    </source>
</evidence>
<feature type="domain" description="Fungal-type protein kinase" evidence="2">
    <location>
        <begin position="282"/>
        <end position="691"/>
    </location>
</feature>
<evidence type="ECO:0000313" key="3">
    <source>
        <dbReference type="EMBL" id="KAH7012084.1"/>
    </source>
</evidence>
<dbReference type="SUPFAM" id="SSF56112">
    <property type="entry name" value="Protein kinase-like (PK-like)"/>
    <property type="match status" value="1"/>
</dbReference>
<sequence length="796" mass="89415">MVHDQRAIIKNNPLRDSLTDFSASLRSACVKYQLAAPPALDALPPNGRLACLLLFPHEADKCAERRNLTAVLLSSLSRSTASKLLPTSSGSRTIDYELKSLLENTHPNNFELSRTDPILAIALVEPIDESQLWDLVYKLIPEATPPPRSTAPSHQQTPWVYSTSSLVNSSELRRDVDDVLKSELGPLYVDIPQFFETFFESIPGLAAASKAVFEKCKDETEGLFSTDWTGWPEAADQDGVLSWFVNVTKKLASFSPAALLPSRKLLASPNTAIQGSTGERKLDLGFVDSVSEDARHSWIHIMIPGELKSNPKADASSKTWHDLARYVREVLSAQYTRRFVLGFTMCGSLMRVWHFDRLGGIASESFDIHEDGERFVLIVLGFLCMNEEQIGLDPTFTTVDGQQVLEIHRNGALERFIIDEPIVRARCIVGRATTCWRAHKEGEEDRSYVIKDSWQPSKRSEEGELLRHATESGVINVPCYYHHYTVQVGHEADDVLNNVRRGLDITRAKICPPARAGGASMSGSARTGRRSGASGSKRTSSQAGALLPPNKRSCSRSPTNPGSTELANREHRRVITYGYGIPIYEARSRSAFLGAMVDCIQAHESMLVKAEQLHRDISLNNLLIRKDNADVLHGGLLIDLDLTIKKQREGPSGAEGMTGTRAFMAIGALLKEQHTFLHDLESFFWVLFWICIHYNQNGEPRITDRFERWNYIDPKDLADLKKGVVSDQRDFLETVGEVFNEHYRVLIRYVDDLREVVFPDGRRRKFREELPEEHLELYSLMTNILRKAQEDTAIKD</sequence>
<feature type="compositionally biased region" description="Polar residues" evidence="1">
    <location>
        <begin position="555"/>
        <end position="566"/>
    </location>
</feature>
<dbReference type="InterPro" id="IPR011009">
    <property type="entry name" value="Kinase-like_dom_sf"/>
</dbReference>
<comment type="caution">
    <text evidence="3">The sequence shown here is derived from an EMBL/GenBank/DDBJ whole genome shotgun (WGS) entry which is preliminary data.</text>
</comment>
<name>A0A9P8XQF6_9PEZI</name>
<gene>
    <name evidence="3" type="ORF">B0I36DRAFT_299991</name>
</gene>
<dbReference type="Gene3D" id="1.10.510.10">
    <property type="entry name" value="Transferase(Phosphotransferase) domain 1"/>
    <property type="match status" value="1"/>
</dbReference>
<dbReference type="PANTHER" id="PTHR38248:SF2">
    <property type="entry name" value="FUNK1 11"/>
    <property type="match status" value="1"/>
</dbReference>
<dbReference type="EMBL" id="JAGTJQ010000015">
    <property type="protein sequence ID" value="KAH7012084.1"/>
    <property type="molecule type" value="Genomic_DNA"/>
</dbReference>
<evidence type="ECO:0000256" key="1">
    <source>
        <dbReference type="SAM" id="MobiDB-lite"/>
    </source>
</evidence>
<protein>
    <recommendedName>
        <fullName evidence="2">Fungal-type protein kinase domain-containing protein</fullName>
    </recommendedName>
</protein>
<proteinExistence type="predicted"/>
<dbReference type="OrthoDB" id="5584477at2759"/>
<dbReference type="Pfam" id="PF17667">
    <property type="entry name" value="Pkinase_fungal"/>
    <property type="match status" value="1"/>
</dbReference>
<dbReference type="PANTHER" id="PTHR38248">
    <property type="entry name" value="FUNK1 6"/>
    <property type="match status" value="1"/>
</dbReference>
<organism evidence="3 4">
    <name type="scientific">Microdochium trichocladiopsis</name>
    <dbReference type="NCBI Taxonomy" id="1682393"/>
    <lineage>
        <taxon>Eukaryota</taxon>
        <taxon>Fungi</taxon>
        <taxon>Dikarya</taxon>
        <taxon>Ascomycota</taxon>
        <taxon>Pezizomycotina</taxon>
        <taxon>Sordariomycetes</taxon>
        <taxon>Xylariomycetidae</taxon>
        <taxon>Xylariales</taxon>
        <taxon>Microdochiaceae</taxon>
        <taxon>Microdochium</taxon>
    </lineage>
</organism>
<keyword evidence="4" id="KW-1185">Reference proteome</keyword>
<dbReference type="Proteomes" id="UP000756346">
    <property type="component" value="Unassembled WGS sequence"/>
</dbReference>
<evidence type="ECO:0000313" key="4">
    <source>
        <dbReference type="Proteomes" id="UP000756346"/>
    </source>
</evidence>
<dbReference type="InterPro" id="IPR040976">
    <property type="entry name" value="Pkinase_fungal"/>
</dbReference>
<dbReference type="AlphaFoldDB" id="A0A9P8XQF6"/>
<reference evidence="3" key="1">
    <citation type="journal article" date="2021" name="Nat. Commun.">
        <title>Genetic determinants of endophytism in the Arabidopsis root mycobiome.</title>
        <authorList>
            <person name="Mesny F."/>
            <person name="Miyauchi S."/>
            <person name="Thiergart T."/>
            <person name="Pickel B."/>
            <person name="Atanasova L."/>
            <person name="Karlsson M."/>
            <person name="Huettel B."/>
            <person name="Barry K.W."/>
            <person name="Haridas S."/>
            <person name="Chen C."/>
            <person name="Bauer D."/>
            <person name="Andreopoulos W."/>
            <person name="Pangilinan J."/>
            <person name="LaButti K."/>
            <person name="Riley R."/>
            <person name="Lipzen A."/>
            <person name="Clum A."/>
            <person name="Drula E."/>
            <person name="Henrissat B."/>
            <person name="Kohler A."/>
            <person name="Grigoriev I.V."/>
            <person name="Martin F.M."/>
            <person name="Hacquard S."/>
        </authorList>
    </citation>
    <scope>NUCLEOTIDE SEQUENCE</scope>
    <source>
        <strain evidence="3">MPI-CAGE-CH-0230</strain>
    </source>
</reference>